<dbReference type="KEGG" id="aten:116294566"/>
<proteinExistence type="inferred from homology"/>
<dbReference type="PANTHER" id="PTHR16294:SF6">
    <property type="entry name" value="DYNAMIN N-TERMINAL DOMAIN-CONTAINING PROTEIN"/>
    <property type="match status" value="1"/>
</dbReference>
<dbReference type="OrthoDB" id="2445127at2759"/>
<name>A0A6P8HR44_ACTTE</name>
<feature type="region of interest" description="Disordered" evidence="3">
    <location>
        <begin position="259"/>
        <end position="364"/>
    </location>
</feature>
<sequence length="364" mass="41573">MFGSLKERLESVKHDVTQGWKSISDKAKAVNQKIARKTTFITEEYTEGQDQCFNCDLEAGSEILEKYHKDWADIHEKSRASAEEAESADQTINSILKKCTNLRNTMTIFHGELDKLPEVIQNIQSATETIAAIGTQSEELEDLLMDLEEVCEKLDIERHKNSHRLKVVMFHQSKLDDLEKLKEDLQLQHQINSQKKEKLERQESIERQKVYEDAFIEQMNYYIQFGKTDEHVSHSSEPEESLADIKLEDYDLEKQLDDFLGPNLQDQGDPSIPSKAPDRPKHKRKSPKSKSKTKQTETKSQGKSEEIEEVSATSAKEESGKTSESTEVATQSKAEPDVVKPPEETTEGKEVEQSNTEGEEQKKD</sequence>
<organism evidence="4 5">
    <name type="scientific">Actinia tenebrosa</name>
    <name type="common">Australian red waratah sea anemone</name>
    <dbReference type="NCBI Taxonomy" id="6105"/>
    <lineage>
        <taxon>Eukaryota</taxon>
        <taxon>Metazoa</taxon>
        <taxon>Cnidaria</taxon>
        <taxon>Anthozoa</taxon>
        <taxon>Hexacorallia</taxon>
        <taxon>Actiniaria</taxon>
        <taxon>Actiniidae</taxon>
        <taxon>Actinia</taxon>
    </lineage>
</organism>
<evidence type="ECO:0000256" key="2">
    <source>
        <dbReference type="SAM" id="Coils"/>
    </source>
</evidence>
<dbReference type="GO" id="GO:0005737">
    <property type="term" value="C:cytoplasm"/>
    <property type="evidence" value="ECO:0007669"/>
    <property type="project" value="InterPro"/>
</dbReference>
<feature type="coiled-coil region" evidence="2">
    <location>
        <begin position="137"/>
        <end position="202"/>
    </location>
</feature>
<dbReference type="PANTHER" id="PTHR16294">
    <property type="entry name" value="DYSTROBREVIN BINDING PROTEIN 1 DYSBINDIN"/>
    <property type="match status" value="1"/>
</dbReference>
<protein>
    <submittedName>
        <fullName evidence="5">Dysbindin-like</fullName>
    </submittedName>
</protein>
<comment type="similarity">
    <text evidence="1">Belongs to the dysbindin family.</text>
</comment>
<keyword evidence="4" id="KW-1185">Reference proteome</keyword>
<dbReference type="GeneID" id="116294566"/>
<feature type="compositionally biased region" description="Basic residues" evidence="3">
    <location>
        <begin position="280"/>
        <end position="293"/>
    </location>
</feature>
<reference evidence="5" key="1">
    <citation type="submission" date="2025-08" db="UniProtKB">
        <authorList>
            <consortium name="RefSeq"/>
        </authorList>
    </citation>
    <scope>IDENTIFICATION</scope>
    <source>
        <tissue evidence="5">Tentacle</tissue>
    </source>
</reference>
<dbReference type="InterPro" id="IPR007531">
    <property type="entry name" value="Dysbindin"/>
</dbReference>
<feature type="compositionally biased region" description="Basic and acidic residues" evidence="3">
    <location>
        <begin position="334"/>
        <end position="352"/>
    </location>
</feature>
<dbReference type="FunCoup" id="A0A6P8HR44">
    <property type="interactions" value="201"/>
</dbReference>
<keyword evidence="2" id="KW-0175">Coiled coil</keyword>
<gene>
    <name evidence="5" type="primary">LOC116294566</name>
</gene>
<evidence type="ECO:0000313" key="4">
    <source>
        <dbReference type="Proteomes" id="UP000515163"/>
    </source>
</evidence>
<accession>A0A6P8HR44</accession>
<evidence type="ECO:0000313" key="5">
    <source>
        <dbReference type="RefSeq" id="XP_031558051.1"/>
    </source>
</evidence>
<dbReference type="Proteomes" id="UP000515163">
    <property type="component" value="Unplaced"/>
</dbReference>
<evidence type="ECO:0000256" key="3">
    <source>
        <dbReference type="SAM" id="MobiDB-lite"/>
    </source>
</evidence>
<evidence type="ECO:0000256" key="1">
    <source>
        <dbReference type="ARBA" id="ARBA00008686"/>
    </source>
</evidence>
<dbReference type="AlphaFoldDB" id="A0A6P8HR44"/>
<feature type="compositionally biased region" description="Basic and acidic residues" evidence="3">
    <location>
        <begin position="294"/>
        <end position="305"/>
    </location>
</feature>
<dbReference type="RefSeq" id="XP_031558051.1">
    <property type="nucleotide sequence ID" value="XM_031702191.1"/>
</dbReference>
<dbReference type="InParanoid" id="A0A6P8HR44"/>